<gene>
    <name evidence="2" type="primary">csaB</name>
    <name evidence="2" type="ORF">V2H45_12215</name>
</gene>
<proteinExistence type="predicted"/>
<dbReference type="Pfam" id="PF04230">
    <property type="entry name" value="PS_pyruv_trans"/>
    <property type="match status" value="1"/>
</dbReference>
<feature type="domain" description="Polysaccharide pyruvyl transferase" evidence="1">
    <location>
        <begin position="14"/>
        <end position="282"/>
    </location>
</feature>
<organism evidence="2 3">
    <name type="scientific">Tumidithrix elongata BACA0141</name>
    <dbReference type="NCBI Taxonomy" id="2716417"/>
    <lineage>
        <taxon>Bacteria</taxon>
        <taxon>Bacillati</taxon>
        <taxon>Cyanobacteriota</taxon>
        <taxon>Cyanophyceae</taxon>
        <taxon>Pseudanabaenales</taxon>
        <taxon>Pseudanabaenaceae</taxon>
        <taxon>Tumidithrix</taxon>
        <taxon>Tumidithrix elongata</taxon>
    </lineage>
</organism>
<dbReference type="AlphaFoldDB" id="A0AAW9PRS5"/>
<dbReference type="PANTHER" id="PTHR36836:SF1">
    <property type="entry name" value="COLANIC ACID BIOSYNTHESIS PROTEIN WCAK"/>
    <property type="match status" value="1"/>
</dbReference>
<evidence type="ECO:0000259" key="1">
    <source>
        <dbReference type="Pfam" id="PF04230"/>
    </source>
</evidence>
<keyword evidence="3" id="KW-1185">Reference proteome</keyword>
<dbReference type="GO" id="GO:0016740">
    <property type="term" value="F:transferase activity"/>
    <property type="evidence" value="ECO:0007669"/>
    <property type="project" value="UniProtKB-KW"/>
</dbReference>
<reference evidence="2" key="1">
    <citation type="submission" date="2024-01" db="EMBL/GenBank/DDBJ databases">
        <title>Bank of Algae and Cyanobacteria of the Azores (BACA) strain genomes.</title>
        <authorList>
            <person name="Luz R."/>
            <person name="Cordeiro R."/>
            <person name="Fonseca A."/>
            <person name="Goncalves V."/>
        </authorList>
    </citation>
    <scope>NUCLEOTIDE SEQUENCE</scope>
    <source>
        <strain evidence="2">BACA0141</strain>
    </source>
</reference>
<evidence type="ECO:0000313" key="3">
    <source>
        <dbReference type="Proteomes" id="UP001333818"/>
    </source>
</evidence>
<dbReference type="InterPro" id="IPR019896">
    <property type="entry name" value="Polysacch_pyruvyl_Trfase_CsaB"/>
</dbReference>
<protein>
    <submittedName>
        <fullName evidence="2">Polysaccharide pyruvyl transferase CsaB</fullName>
    </submittedName>
</protein>
<dbReference type="Proteomes" id="UP001333818">
    <property type="component" value="Unassembled WGS sequence"/>
</dbReference>
<dbReference type="InterPro" id="IPR007345">
    <property type="entry name" value="Polysacch_pyruvyl_Trfase"/>
</dbReference>
<accession>A0AAW9PRS5</accession>
<dbReference type="PANTHER" id="PTHR36836">
    <property type="entry name" value="COLANIC ACID BIOSYNTHESIS PROTEIN WCAK"/>
    <property type="match status" value="1"/>
</dbReference>
<name>A0AAW9PRS5_9CYAN</name>
<dbReference type="RefSeq" id="WP_330483948.1">
    <property type="nucleotide sequence ID" value="NZ_JAZBJZ010000044.1"/>
</dbReference>
<dbReference type="EMBL" id="JAZBJZ010000044">
    <property type="protein sequence ID" value="MEE3717519.1"/>
    <property type="molecule type" value="Genomic_DNA"/>
</dbReference>
<keyword evidence="2" id="KW-0808">Transferase</keyword>
<sequence>MQQAVLCGYYGMGNAGDEALLAALLQMLPPTIQPLVLSANPKATEKLHQVEACDRYSVFALIKALKRSDIFIWGGGSLMQDVTSARNPIYYGGLMGLAYGMGLKTVAWAQGIGPLNRGLSRAIAKQAFQRCSLVSVRDGGSAQLLADWSVPSVMAPDPVWALTSEHPHHLSSVPAPRIAVMLRSHPLLTAQRLANVIEALIYLQKTTDTYLLLIPFQPSKDLAIAEQIHGAIPEQSMVLIDENPRSLKGIFHGVEMAIAMRYHGLIMAAAEGCRCSAISYDPKVSRLMNDQDIPGWELADLPDDPHAIAMTWIEQFANGDPLSHTQISSLKDRALIHHQLLTNL</sequence>
<dbReference type="NCBIfam" id="TIGR03609">
    <property type="entry name" value="S_layer_CsaB"/>
    <property type="match status" value="1"/>
</dbReference>
<comment type="caution">
    <text evidence="2">The sequence shown here is derived from an EMBL/GenBank/DDBJ whole genome shotgun (WGS) entry which is preliminary data.</text>
</comment>
<evidence type="ECO:0000313" key="2">
    <source>
        <dbReference type="EMBL" id="MEE3717519.1"/>
    </source>
</evidence>